<proteinExistence type="predicted"/>
<evidence type="ECO:0000313" key="2">
    <source>
        <dbReference type="Proteomes" id="UP000632339"/>
    </source>
</evidence>
<dbReference type="Pfam" id="PF01663">
    <property type="entry name" value="Phosphodiest"/>
    <property type="match status" value="1"/>
</dbReference>
<keyword evidence="2" id="KW-1185">Reference proteome</keyword>
<organism evidence="1 2">
    <name type="scientific">Dyadobacter beijingensis</name>
    <dbReference type="NCBI Taxonomy" id="365489"/>
    <lineage>
        <taxon>Bacteria</taxon>
        <taxon>Pseudomonadati</taxon>
        <taxon>Bacteroidota</taxon>
        <taxon>Cytophagia</taxon>
        <taxon>Cytophagales</taxon>
        <taxon>Spirosomataceae</taxon>
        <taxon>Dyadobacter</taxon>
    </lineage>
</organism>
<gene>
    <name evidence="1" type="ORF">GCM10010967_13930</name>
</gene>
<accession>A0ABQ2HK52</accession>
<dbReference type="PANTHER" id="PTHR10151">
    <property type="entry name" value="ECTONUCLEOTIDE PYROPHOSPHATASE/PHOSPHODIESTERASE"/>
    <property type="match status" value="1"/>
</dbReference>
<dbReference type="PANTHER" id="PTHR10151:SF120">
    <property type="entry name" value="BIS(5'-ADENOSYL)-TRIPHOSPHATASE"/>
    <property type="match status" value="1"/>
</dbReference>
<evidence type="ECO:0000313" key="1">
    <source>
        <dbReference type="EMBL" id="GGM83417.1"/>
    </source>
</evidence>
<dbReference type="Proteomes" id="UP000632339">
    <property type="component" value="Unassembled WGS sequence"/>
</dbReference>
<comment type="caution">
    <text evidence="1">The sequence shown here is derived from an EMBL/GenBank/DDBJ whole genome shotgun (WGS) entry which is preliminary data.</text>
</comment>
<name>A0ABQ2HK52_9BACT</name>
<dbReference type="EMBL" id="BMLI01000001">
    <property type="protein sequence ID" value="GGM83417.1"/>
    <property type="molecule type" value="Genomic_DNA"/>
</dbReference>
<reference evidence="2" key="1">
    <citation type="journal article" date="2019" name="Int. J. Syst. Evol. Microbiol.">
        <title>The Global Catalogue of Microorganisms (GCM) 10K type strain sequencing project: providing services to taxonomists for standard genome sequencing and annotation.</title>
        <authorList>
            <consortium name="The Broad Institute Genomics Platform"/>
            <consortium name="The Broad Institute Genome Sequencing Center for Infectious Disease"/>
            <person name="Wu L."/>
            <person name="Ma J."/>
        </authorList>
    </citation>
    <scope>NUCLEOTIDE SEQUENCE [LARGE SCALE GENOMIC DNA]</scope>
    <source>
        <strain evidence="2">CGMCC 1.6375</strain>
    </source>
</reference>
<dbReference type="Gene3D" id="3.40.720.10">
    <property type="entry name" value="Alkaline Phosphatase, subunit A"/>
    <property type="match status" value="1"/>
</dbReference>
<dbReference type="SUPFAM" id="SSF53649">
    <property type="entry name" value="Alkaline phosphatase-like"/>
    <property type="match status" value="1"/>
</dbReference>
<sequence>MILLGLLSSVFTAVNGQDTTSRVNHRFRFKTLIVFFDGLRPDYITEAQMPNLFAFKKAAAWGKHHHSVFPTVTRVNSASYATGAYPGTHGLLGNSIYIPEVAANKAIGTSHSDLSKIPGATSGPLLTAKSLGEVLADAGQRMMVFSSGTTGQAFLQNHTVNGAVVNPDLILPEAFKAQVLKEIGEVSKAEPEDNGRHKWITDALLKYGLVKNGPLVSAIWFSDPDGAAHEHGIGSQQAVDAIRYVDGQFGRIMAALKDKGPDEQYNVIISTDHGFVTHTGKQGLADFLIKRGFKKDKDSDDVVVAEGAIYVKNHEAKTIKSIVAALHQEEWVGAVFTKGRNKGDMRGWVKGTLSFDAIHYNHPERTGDILVAPDWNDAKNDKGYAGTDYSGGVAGHGGSSPYEINIALLAAGPYIRKGVDSTALPTSNVDIMPSVLAIYGLPVPASADGRVVYEIFQDFPYRVMKRPAPRFRKRIVSAEARYSWGTYRLSAEISQLDSRRYVNYAKTQRTPAH</sequence>
<dbReference type="InterPro" id="IPR002591">
    <property type="entry name" value="Phosphodiest/P_Trfase"/>
</dbReference>
<protein>
    <submittedName>
        <fullName evidence="1">Alkaline phosphatase family protein</fullName>
    </submittedName>
</protein>
<dbReference type="InterPro" id="IPR017850">
    <property type="entry name" value="Alkaline_phosphatase_core_sf"/>
</dbReference>